<sequence>MMLITKGGRRRIKDIIGDELNMRDLKDEIIDIICDKELEHGDLELSCVIENNKFVLHGDDELMLMWEQLRPG</sequence>
<name>A0A7J6WPH1_THATH</name>
<keyword evidence="2" id="KW-1185">Reference proteome</keyword>
<organism evidence="1 2">
    <name type="scientific">Thalictrum thalictroides</name>
    <name type="common">Rue-anemone</name>
    <name type="synonym">Anemone thalictroides</name>
    <dbReference type="NCBI Taxonomy" id="46969"/>
    <lineage>
        <taxon>Eukaryota</taxon>
        <taxon>Viridiplantae</taxon>
        <taxon>Streptophyta</taxon>
        <taxon>Embryophyta</taxon>
        <taxon>Tracheophyta</taxon>
        <taxon>Spermatophyta</taxon>
        <taxon>Magnoliopsida</taxon>
        <taxon>Ranunculales</taxon>
        <taxon>Ranunculaceae</taxon>
        <taxon>Thalictroideae</taxon>
        <taxon>Thalictrum</taxon>
    </lineage>
</organism>
<evidence type="ECO:0000313" key="1">
    <source>
        <dbReference type="EMBL" id="KAF5198470.1"/>
    </source>
</evidence>
<gene>
    <name evidence="1" type="ORF">FRX31_011938</name>
</gene>
<dbReference type="Proteomes" id="UP000554482">
    <property type="component" value="Unassembled WGS sequence"/>
</dbReference>
<reference evidence="1 2" key="1">
    <citation type="submission" date="2020-06" db="EMBL/GenBank/DDBJ databases">
        <title>Transcriptomic and genomic resources for Thalictrum thalictroides and T. hernandezii: Facilitating candidate gene discovery in an emerging model plant lineage.</title>
        <authorList>
            <person name="Arias T."/>
            <person name="Riano-Pachon D.M."/>
            <person name="Di Stilio V.S."/>
        </authorList>
    </citation>
    <scope>NUCLEOTIDE SEQUENCE [LARGE SCALE GENOMIC DNA]</scope>
    <source>
        <strain evidence="2">cv. WT478/WT964</strain>
        <tissue evidence="1">Leaves</tissue>
    </source>
</reference>
<accession>A0A7J6WPH1</accession>
<comment type="caution">
    <text evidence="1">The sequence shown here is derived from an EMBL/GenBank/DDBJ whole genome shotgun (WGS) entry which is preliminary data.</text>
</comment>
<dbReference type="EMBL" id="JABWDY010013186">
    <property type="protein sequence ID" value="KAF5198470.1"/>
    <property type="molecule type" value="Genomic_DNA"/>
</dbReference>
<protein>
    <submittedName>
        <fullName evidence="1">Uncharacterized protein</fullName>
    </submittedName>
</protein>
<proteinExistence type="predicted"/>
<dbReference type="AlphaFoldDB" id="A0A7J6WPH1"/>
<evidence type="ECO:0000313" key="2">
    <source>
        <dbReference type="Proteomes" id="UP000554482"/>
    </source>
</evidence>